<proteinExistence type="predicted"/>
<dbReference type="InterPro" id="IPR014729">
    <property type="entry name" value="Rossmann-like_a/b/a_fold"/>
</dbReference>
<name>A0A831RRA9_9GAMM</name>
<dbReference type="SUPFAM" id="SSF52402">
    <property type="entry name" value="Adenine nucleotide alpha hydrolases-like"/>
    <property type="match status" value="1"/>
</dbReference>
<dbReference type="EMBL" id="DRKP01000163">
    <property type="protein sequence ID" value="HEB97344.1"/>
    <property type="molecule type" value="Genomic_DNA"/>
</dbReference>
<organism evidence="2">
    <name type="scientific">Sedimenticola thiotaurini</name>
    <dbReference type="NCBI Taxonomy" id="1543721"/>
    <lineage>
        <taxon>Bacteria</taxon>
        <taxon>Pseudomonadati</taxon>
        <taxon>Pseudomonadota</taxon>
        <taxon>Gammaproteobacteria</taxon>
        <taxon>Chromatiales</taxon>
        <taxon>Sedimenticolaceae</taxon>
        <taxon>Sedimenticola</taxon>
    </lineage>
</organism>
<evidence type="ECO:0000259" key="1">
    <source>
        <dbReference type="Pfam" id="PF00582"/>
    </source>
</evidence>
<feature type="domain" description="UspA" evidence="1">
    <location>
        <begin position="3"/>
        <end position="148"/>
    </location>
</feature>
<reference evidence="2" key="1">
    <citation type="journal article" date="2020" name="mSystems">
        <title>Genome- and Community-Level Interaction Insights into Carbon Utilization and Element Cycling Functions of Hydrothermarchaeota in Hydrothermal Sediment.</title>
        <authorList>
            <person name="Zhou Z."/>
            <person name="Liu Y."/>
            <person name="Xu W."/>
            <person name="Pan J."/>
            <person name="Luo Z.H."/>
            <person name="Li M."/>
        </authorList>
    </citation>
    <scope>NUCLEOTIDE SEQUENCE [LARGE SCALE GENOMIC DNA]</scope>
    <source>
        <strain evidence="2">HyVt-443</strain>
    </source>
</reference>
<sequence length="152" mass="17053">MNNILLSSHGTEGARAAERMAIELAPADATLHHLIVVPDLWKGMMGDDWLNNGVSRDRYARYLESELGREVEEHCERIRSRAGEKGLHYRNTVVLGRPEACLLRRCREADYDLVVMGSPRPKGTPGLRSRMATERVTRALPVPLLLVPHPHG</sequence>
<protein>
    <submittedName>
        <fullName evidence="2">Universal stress protein</fullName>
    </submittedName>
</protein>
<accession>A0A831RRA9</accession>
<dbReference type="AlphaFoldDB" id="A0A831RRA9"/>
<dbReference type="InterPro" id="IPR006016">
    <property type="entry name" value="UspA"/>
</dbReference>
<gene>
    <name evidence="2" type="ORF">ENI96_13060</name>
</gene>
<dbReference type="Proteomes" id="UP000886251">
    <property type="component" value="Unassembled WGS sequence"/>
</dbReference>
<dbReference type="CDD" id="cd00293">
    <property type="entry name" value="USP-like"/>
    <property type="match status" value="1"/>
</dbReference>
<evidence type="ECO:0000313" key="2">
    <source>
        <dbReference type="EMBL" id="HEB97344.1"/>
    </source>
</evidence>
<dbReference type="Gene3D" id="3.40.50.620">
    <property type="entry name" value="HUPs"/>
    <property type="match status" value="1"/>
</dbReference>
<comment type="caution">
    <text evidence="2">The sequence shown here is derived from an EMBL/GenBank/DDBJ whole genome shotgun (WGS) entry which is preliminary data.</text>
</comment>
<dbReference type="Pfam" id="PF00582">
    <property type="entry name" value="Usp"/>
    <property type="match status" value="1"/>
</dbReference>